<dbReference type="EMBL" id="PDOA01000001">
    <property type="protein sequence ID" value="PWC30442.1"/>
    <property type="molecule type" value="Genomic_DNA"/>
</dbReference>
<evidence type="ECO:0008006" key="4">
    <source>
        <dbReference type="Google" id="ProtNLM"/>
    </source>
</evidence>
<dbReference type="InterPro" id="IPR045767">
    <property type="entry name" value="DUF6134"/>
</dbReference>
<feature type="chain" id="PRO_5015451696" description="DUF3108 domain-containing protein" evidence="1">
    <location>
        <begin position="25"/>
        <end position="199"/>
    </location>
</feature>
<organism evidence="2 3">
    <name type="scientific">Teichococcus aestuarii</name>
    <dbReference type="NCBI Taxonomy" id="568898"/>
    <lineage>
        <taxon>Bacteria</taxon>
        <taxon>Pseudomonadati</taxon>
        <taxon>Pseudomonadota</taxon>
        <taxon>Alphaproteobacteria</taxon>
        <taxon>Acetobacterales</taxon>
        <taxon>Roseomonadaceae</taxon>
        <taxon>Roseomonas</taxon>
    </lineage>
</organism>
<dbReference type="OrthoDB" id="6086999at2"/>
<dbReference type="RefSeq" id="WP_109515014.1">
    <property type="nucleotide sequence ID" value="NZ_PDOA01000001.1"/>
</dbReference>
<dbReference type="AlphaFoldDB" id="A0A2U1V943"/>
<evidence type="ECO:0000313" key="3">
    <source>
        <dbReference type="Proteomes" id="UP000245048"/>
    </source>
</evidence>
<protein>
    <recommendedName>
        <fullName evidence="4">DUF3108 domain-containing protein</fullName>
    </recommendedName>
</protein>
<dbReference type="Pfam" id="PF19630">
    <property type="entry name" value="DUF6134"/>
    <property type="match status" value="1"/>
</dbReference>
<proteinExistence type="predicted"/>
<sequence>MRRRALLAAPLLPALLLAAPPAGAMPAGGYRFRVLREGREIGTHSVRMEPGGVTRTVVALEVKLLSFTVFRYHHDYAERWEGGRLVGFASRLEKDGKVQLLDLRSGAEGLRGTGPEGAVALPATAAPLSWWAPEHLDRPLFDAGSGLLLTEPPLRDRADGMTRWRWPARDMVALYDAAGRWVGFTMRGDDGSAVRYEPA</sequence>
<evidence type="ECO:0000256" key="1">
    <source>
        <dbReference type="SAM" id="SignalP"/>
    </source>
</evidence>
<dbReference type="Proteomes" id="UP000245048">
    <property type="component" value="Unassembled WGS sequence"/>
</dbReference>
<name>A0A2U1V943_9PROT</name>
<gene>
    <name evidence="2" type="ORF">CR165_00555</name>
</gene>
<accession>A0A2U1V943</accession>
<reference evidence="3" key="1">
    <citation type="submission" date="2017-10" db="EMBL/GenBank/DDBJ databases">
        <authorList>
            <person name="Toshchakov S.V."/>
            <person name="Goeva M.A."/>
        </authorList>
    </citation>
    <scope>NUCLEOTIDE SEQUENCE [LARGE SCALE GENOMIC DNA]</scope>
    <source>
        <strain evidence="3">JR1/69-1-13</strain>
    </source>
</reference>
<keyword evidence="3" id="KW-1185">Reference proteome</keyword>
<keyword evidence="1" id="KW-0732">Signal</keyword>
<feature type="signal peptide" evidence="1">
    <location>
        <begin position="1"/>
        <end position="24"/>
    </location>
</feature>
<comment type="caution">
    <text evidence="2">The sequence shown here is derived from an EMBL/GenBank/DDBJ whole genome shotgun (WGS) entry which is preliminary data.</text>
</comment>
<evidence type="ECO:0000313" key="2">
    <source>
        <dbReference type="EMBL" id="PWC30442.1"/>
    </source>
</evidence>